<evidence type="ECO:0000256" key="1">
    <source>
        <dbReference type="ARBA" id="ARBA00001946"/>
    </source>
</evidence>
<dbReference type="STRING" id="1737425.GCA_900049755_02319"/>
<dbReference type="EMBL" id="CP024988">
    <property type="protein sequence ID" value="AWT25147.1"/>
    <property type="molecule type" value="Genomic_DNA"/>
</dbReference>
<dbReference type="GO" id="GO:0003824">
    <property type="term" value="F:catalytic activity"/>
    <property type="evidence" value="ECO:0007669"/>
    <property type="project" value="InterPro"/>
</dbReference>
<dbReference type="GO" id="GO:0006107">
    <property type="term" value="P:oxaloacetate metabolic process"/>
    <property type="evidence" value="ECO:0007669"/>
    <property type="project" value="TreeGrafter"/>
</dbReference>
<gene>
    <name evidence="4" type="ORF">Csp1_03210</name>
</gene>
<dbReference type="Proteomes" id="UP000247696">
    <property type="component" value="Chromosome"/>
</dbReference>
<protein>
    <submittedName>
        <fullName evidence="4">Uncharacterized protein</fullName>
    </submittedName>
</protein>
<dbReference type="KEGG" id="cpre:Csp1_03210"/>
<proteinExistence type="predicted"/>
<dbReference type="PANTHER" id="PTHR32308">
    <property type="entry name" value="LYASE BETA SUBUNIT, PUTATIVE (AFU_ORTHOLOGUE AFUA_4G13030)-RELATED"/>
    <property type="match status" value="1"/>
</dbReference>
<dbReference type="Gene3D" id="3.20.20.60">
    <property type="entry name" value="Phosphoenolpyruvate-binding domains"/>
    <property type="match status" value="1"/>
</dbReference>
<dbReference type="InterPro" id="IPR054255">
    <property type="entry name" value="DUF6986"/>
</dbReference>
<dbReference type="InterPro" id="IPR015813">
    <property type="entry name" value="Pyrv/PenolPyrv_kinase-like_dom"/>
</dbReference>
<name>A0A2Z3YSY1_9CORY</name>
<evidence type="ECO:0000313" key="4">
    <source>
        <dbReference type="EMBL" id="AWT25147.1"/>
    </source>
</evidence>
<evidence type="ECO:0000313" key="5">
    <source>
        <dbReference type="Proteomes" id="UP000247696"/>
    </source>
</evidence>
<reference evidence="5" key="1">
    <citation type="submission" date="2017-11" db="EMBL/GenBank/DDBJ databases">
        <title>Otitis media/interna in a cat caused by the recently described species Corynebacterium provencense.</title>
        <authorList>
            <person name="Kittl S."/>
            <person name="Brodard I."/>
            <person name="Rychener L."/>
            <person name="Jores J."/>
            <person name="Roosje P."/>
            <person name="Gobeli Brawand S."/>
        </authorList>
    </citation>
    <scope>NUCLEOTIDE SEQUENCE [LARGE SCALE GENOMIC DNA]</scope>
    <source>
        <strain evidence="5">17KM38</strain>
    </source>
</reference>
<dbReference type="AlphaFoldDB" id="A0A2Z3YSY1"/>
<dbReference type="SUPFAM" id="SSF51621">
    <property type="entry name" value="Phosphoenolpyruvate/pyruvate domain"/>
    <property type="match status" value="1"/>
</dbReference>
<keyword evidence="2" id="KW-0479">Metal-binding</keyword>
<dbReference type="PANTHER" id="PTHR32308:SF10">
    <property type="entry name" value="CITRATE LYASE SUBUNIT BETA"/>
    <property type="match status" value="1"/>
</dbReference>
<organism evidence="4 5">
    <name type="scientific">Corynebacterium provencense</name>
    <dbReference type="NCBI Taxonomy" id="1737425"/>
    <lineage>
        <taxon>Bacteria</taxon>
        <taxon>Bacillati</taxon>
        <taxon>Actinomycetota</taxon>
        <taxon>Actinomycetes</taxon>
        <taxon>Mycobacteriales</taxon>
        <taxon>Corynebacteriaceae</taxon>
        <taxon>Corynebacterium</taxon>
    </lineage>
</organism>
<evidence type="ECO:0000256" key="2">
    <source>
        <dbReference type="ARBA" id="ARBA00022723"/>
    </source>
</evidence>
<dbReference type="Pfam" id="PF22484">
    <property type="entry name" value="DUF6986"/>
    <property type="match status" value="1"/>
</dbReference>
<comment type="cofactor">
    <cofactor evidence="1">
        <name>Mg(2+)</name>
        <dbReference type="ChEBI" id="CHEBI:18420"/>
    </cofactor>
</comment>
<dbReference type="RefSeq" id="WP_227871138.1">
    <property type="nucleotide sequence ID" value="NZ_CP024988.1"/>
</dbReference>
<keyword evidence="3" id="KW-0460">Magnesium</keyword>
<dbReference type="InterPro" id="IPR040442">
    <property type="entry name" value="Pyrv_kinase-like_dom_sf"/>
</dbReference>
<dbReference type="GO" id="GO:0000287">
    <property type="term" value="F:magnesium ion binding"/>
    <property type="evidence" value="ECO:0007669"/>
    <property type="project" value="TreeGrafter"/>
</dbReference>
<keyword evidence="5" id="KW-1185">Reference proteome</keyword>
<accession>A0A2Z3YSY1</accession>
<sequence>MNTHPTLPGPCSGHLSELTGELGALADARLTGTDRLVRGRWATPVTWRQPVHTVYVPAQLMTGDASDPDIAGTWGDAALSTLESYGSAAFPETAAAALARELGVPDAEADTVGTLTVAKLRREPVEDLRIDFEDGYTRRGVPPEQWDSDEDDRAAEAAGILARWLGRDATAPDRTGPSPAFAGIRFRSFDPDVRDRGLRTLVIVLAGLHDRGVLADLLERDRRALRLTFPKVQHHSQVEALVEVLTRIEEKFGVPEIPFEVQIETPQAVTGIDGEAEPARILAAGAGRILALHYGTYDYSASMGVDAARQSMEHPVADHAKDVLQVATAAVGVELSDGSTNRIPAGSPAEILDGWRLHHRLVTRHLRRGIRQGWDLHPNQLVTRHLATIAYFRASWEESAARLRAYVTGDTSRWMDEPATAKAMAGYLLRARGCGAVTDDELSLTGVTTGQLRTLQVTGRL</sequence>
<evidence type="ECO:0000256" key="3">
    <source>
        <dbReference type="ARBA" id="ARBA00022842"/>
    </source>
</evidence>